<name>A0A0C5XKF0_NOCSI</name>
<organism evidence="1 2">
    <name type="scientific">Nocardioides simplex</name>
    <name type="common">Arthrobacter simplex</name>
    <dbReference type="NCBI Taxonomy" id="2045"/>
    <lineage>
        <taxon>Bacteria</taxon>
        <taxon>Bacillati</taxon>
        <taxon>Actinomycetota</taxon>
        <taxon>Actinomycetes</taxon>
        <taxon>Propionibacteriales</taxon>
        <taxon>Nocardioidaceae</taxon>
        <taxon>Pimelobacter</taxon>
    </lineage>
</organism>
<dbReference type="HOGENOM" id="CLU_3155455_0_0_11"/>
<dbReference type="AlphaFoldDB" id="A0A0C5XKF0"/>
<dbReference type="SUPFAM" id="SSF55486">
    <property type="entry name" value="Metalloproteases ('zincins'), catalytic domain"/>
    <property type="match status" value="1"/>
</dbReference>
<evidence type="ECO:0000313" key="1">
    <source>
        <dbReference type="EMBL" id="AJR17967.1"/>
    </source>
</evidence>
<evidence type="ECO:0000313" key="2">
    <source>
        <dbReference type="Proteomes" id="UP000030300"/>
    </source>
</evidence>
<sequence>MHEIGHALGLGHAGGSNCATQPIMYTSSSRYFVCNHVKPQADGINFIY</sequence>
<dbReference type="GO" id="GO:0008237">
    <property type="term" value="F:metallopeptidase activity"/>
    <property type="evidence" value="ECO:0007669"/>
    <property type="project" value="InterPro"/>
</dbReference>
<proteinExistence type="predicted"/>
<gene>
    <name evidence="1" type="ORF">KR76_00003</name>
</gene>
<dbReference type="EMBL" id="CP009896">
    <property type="protein sequence ID" value="AJR17967.1"/>
    <property type="molecule type" value="Genomic_DNA"/>
</dbReference>
<dbReference type="InterPro" id="IPR024079">
    <property type="entry name" value="MetalloPept_cat_dom_sf"/>
</dbReference>
<reference evidence="1 2" key="1">
    <citation type="journal article" date="2015" name="Genome Announc.">
        <title>Complete Genome Sequence of Steroid-Transforming Nocardioides simplex VKM Ac-2033D.</title>
        <authorList>
            <person name="Shtratnikova V.Y."/>
            <person name="Schelkunov M.I."/>
            <person name="Pekov Y.A."/>
            <person name="Fokina V.V."/>
            <person name="Logacheva M.D."/>
            <person name="Sokolov S.L."/>
            <person name="Bragin E.Y."/>
            <person name="Ashapkin V.V."/>
            <person name="Donova M.V."/>
        </authorList>
    </citation>
    <scope>NUCLEOTIDE SEQUENCE [LARGE SCALE GENOMIC DNA]</scope>
    <source>
        <strain evidence="1 2">VKM Ac-2033D</strain>
    </source>
</reference>
<dbReference type="Gene3D" id="3.40.390.10">
    <property type="entry name" value="Collagenase (Catalytic Domain)"/>
    <property type="match status" value="1"/>
</dbReference>
<dbReference type="Proteomes" id="UP000030300">
    <property type="component" value="Chromosome"/>
</dbReference>
<protein>
    <submittedName>
        <fullName evidence="1">Uncharacterized protein</fullName>
    </submittedName>
</protein>
<keyword evidence="2" id="KW-1185">Reference proteome</keyword>
<accession>A0A0C5XKF0</accession>
<dbReference type="KEGG" id="psim:KR76_00003"/>